<dbReference type="EMBL" id="CM046388">
    <property type="protein sequence ID" value="KAI8571785.1"/>
    <property type="molecule type" value="Genomic_DNA"/>
</dbReference>
<organism evidence="1 2">
    <name type="scientific">Rhododendron molle</name>
    <name type="common">Chinese azalea</name>
    <name type="synonym">Azalea mollis</name>
    <dbReference type="NCBI Taxonomy" id="49168"/>
    <lineage>
        <taxon>Eukaryota</taxon>
        <taxon>Viridiplantae</taxon>
        <taxon>Streptophyta</taxon>
        <taxon>Embryophyta</taxon>
        <taxon>Tracheophyta</taxon>
        <taxon>Spermatophyta</taxon>
        <taxon>Magnoliopsida</taxon>
        <taxon>eudicotyledons</taxon>
        <taxon>Gunneridae</taxon>
        <taxon>Pentapetalae</taxon>
        <taxon>asterids</taxon>
        <taxon>Ericales</taxon>
        <taxon>Ericaceae</taxon>
        <taxon>Ericoideae</taxon>
        <taxon>Rhodoreae</taxon>
        <taxon>Rhododendron</taxon>
    </lineage>
</organism>
<accession>A0ACC0Q229</accession>
<comment type="caution">
    <text evidence="1">The sequence shown here is derived from an EMBL/GenBank/DDBJ whole genome shotgun (WGS) entry which is preliminary data.</text>
</comment>
<evidence type="ECO:0000313" key="2">
    <source>
        <dbReference type="Proteomes" id="UP001062846"/>
    </source>
</evidence>
<name>A0ACC0Q229_RHOML</name>
<dbReference type="Proteomes" id="UP001062846">
    <property type="component" value="Chromosome 1"/>
</dbReference>
<protein>
    <submittedName>
        <fullName evidence="1">Uncharacterized protein</fullName>
    </submittedName>
</protein>
<keyword evidence="2" id="KW-1185">Reference proteome</keyword>
<proteinExistence type="predicted"/>
<gene>
    <name evidence="1" type="ORF">RHMOL_Rhmol01G0145900</name>
</gene>
<sequence>METAETLVPPVLPVLKWIVGVASPSGAREVIDVLRLRQPLMRFPAQVPREWAEQAMMLMVGMRHLLKGCANGRALQTRLSLEPASPVVPQVQPRRSARTRPQDTTSLPVLARTQGQGAESVPRPAAGARQFEVVPRATSQRRPALEESEGETEEETEASSESCVLGTSDSSTAFGSPSEDDSDDGNESERTEPEGQQQKRTRRD</sequence>
<evidence type="ECO:0000313" key="1">
    <source>
        <dbReference type="EMBL" id="KAI8571785.1"/>
    </source>
</evidence>
<reference evidence="1" key="1">
    <citation type="submission" date="2022-02" db="EMBL/GenBank/DDBJ databases">
        <title>Plant Genome Project.</title>
        <authorList>
            <person name="Zhang R.-G."/>
        </authorList>
    </citation>
    <scope>NUCLEOTIDE SEQUENCE</scope>
    <source>
        <strain evidence="1">AT1</strain>
    </source>
</reference>